<feature type="region of interest" description="Disordered" evidence="1">
    <location>
        <begin position="35"/>
        <end position="91"/>
    </location>
</feature>
<name>A0A087FXT1_ARAAL</name>
<gene>
    <name evidence="2" type="ORF">AALP_AAs46422U000100</name>
</gene>
<feature type="region of interest" description="Disordered" evidence="1">
    <location>
        <begin position="1"/>
        <end position="20"/>
    </location>
</feature>
<proteinExistence type="predicted"/>
<reference evidence="3" key="1">
    <citation type="journal article" date="2015" name="Nat. Plants">
        <title>Genome expansion of Arabis alpina linked with retrotransposition and reduced symmetric DNA methylation.</title>
        <authorList>
            <person name="Willing E.M."/>
            <person name="Rawat V."/>
            <person name="Mandakova T."/>
            <person name="Maumus F."/>
            <person name="James G.V."/>
            <person name="Nordstroem K.J."/>
            <person name="Becker C."/>
            <person name="Warthmann N."/>
            <person name="Chica C."/>
            <person name="Szarzynska B."/>
            <person name="Zytnicki M."/>
            <person name="Albani M.C."/>
            <person name="Kiefer C."/>
            <person name="Bergonzi S."/>
            <person name="Castaings L."/>
            <person name="Mateos J.L."/>
            <person name="Berns M.C."/>
            <person name="Bujdoso N."/>
            <person name="Piofczyk T."/>
            <person name="de Lorenzo L."/>
            <person name="Barrero-Sicilia C."/>
            <person name="Mateos I."/>
            <person name="Piednoel M."/>
            <person name="Hagmann J."/>
            <person name="Chen-Min-Tao R."/>
            <person name="Iglesias-Fernandez R."/>
            <person name="Schuster S.C."/>
            <person name="Alonso-Blanco C."/>
            <person name="Roudier F."/>
            <person name="Carbonero P."/>
            <person name="Paz-Ares J."/>
            <person name="Davis S.J."/>
            <person name="Pecinka A."/>
            <person name="Quesneville H."/>
            <person name="Colot V."/>
            <person name="Lysak M.A."/>
            <person name="Weigel D."/>
            <person name="Coupland G."/>
            <person name="Schneeberger K."/>
        </authorList>
    </citation>
    <scope>NUCLEOTIDE SEQUENCE [LARGE SCALE GENOMIC DNA]</scope>
    <source>
        <strain evidence="3">cv. Pajares</strain>
    </source>
</reference>
<evidence type="ECO:0000313" key="2">
    <source>
        <dbReference type="EMBL" id="KFK22433.1"/>
    </source>
</evidence>
<sequence length="526" mass="58862">MFDVSETPTDMGRYADAKVPRDRSRGIDDLIFVDHEDPDLSPGRADASFFSSSSGSQVSGDDEVEQTMKAASTQRVRVRPDPPGSTLSKKESLQRLREKCRLSEDIELVVPSFVDRADAPPPGYMTLFENYFDQCLLWFPLPGFLMRFLVTHGVCLLRLTPRALSRECGVDIFTDHLSYLTDFRVHGRSDKLKHTITNASGMTLIAEFLSKDDHFEDHFFFVEIYEKTVEADCIDLVKTIKPSLPEVSKKFVKAMHKELSSENGNWKESFSRKRIKRAFSAQIIPGKILGRGRARASSQSFVGCQQKEPSLKKRWVDTSPAAVVDREASANDVASPLVSGLFRDEAYAVTKSKPSELSLLFDRLVGDYDEDKIKKGFDAKLAKLKLKCSKGDDEIASLKTLLSSASDLQSSRIGKTVAAARGEMTCGFAWRVSEVVGLLAEIGGKVQNNMLNFAEIDANLEFIGLLRGSSPPDLPIEIKALHERRRPIYNARDMFRELLDRVRELLKIPEVSTADEVDDETDDEAD</sequence>
<dbReference type="OrthoDB" id="1114078at2759"/>
<dbReference type="Proteomes" id="UP000029120">
    <property type="component" value="Unassembled WGS sequence"/>
</dbReference>
<evidence type="ECO:0000313" key="3">
    <source>
        <dbReference type="Proteomes" id="UP000029120"/>
    </source>
</evidence>
<dbReference type="Gramene" id="KFK22433">
    <property type="protein sequence ID" value="KFK22433"/>
    <property type="gene ID" value="AALP_AAs46422U000100"/>
</dbReference>
<protein>
    <submittedName>
        <fullName evidence="2">Uncharacterized protein</fullName>
    </submittedName>
</protein>
<dbReference type="EMBL" id="KL989323">
    <property type="protein sequence ID" value="KFK22433.1"/>
    <property type="molecule type" value="Genomic_DNA"/>
</dbReference>
<evidence type="ECO:0000256" key="1">
    <source>
        <dbReference type="SAM" id="MobiDB-lite"/>
    </source>
</evidence>
<keyword evidence="3" id="KW-1185">Reference proteome</keyword>
<organism evidence="2 3">
    <name type="scientific">Arabis alpina</name>
    <name type="common">Alpine rock-cress</name>
    <dbReference type="NCBI Taxonomy" id="50452"/>
    <lineage>
        <taxon>Eukaryota</taxon>
        <taxon>Viridiplantae</taxon>
        <taxon>Streptophyta</taxon>
        <taxon>Embryophyta</taxon>
        <taxon>Tracheophyta</taxon>
        <taxon>Spermatophyta</taxon>
        <taxon>Magnoliopsida</taxon>
        <taxon>eudicotyledons</taxon>
        <taxon>Gunneridae</taxon>
        <taxon>Pentapetalae</taxon>
        <taxon>rosids</taxon>
        <taxon>malvids</taxon>
        <taxon>Brassicales</taxon>
        <taxon>Brassicaceae</taxon>
        <taxon>Arabideae</taxon>
        <taxon>Arabis</taxon>
    </lineage>
</organism>
<accession>A0A087FXT1</accession>
<dbReference type="AlphaFoldDB" id="A0A087FXT1"/>
<feature type="compositionally biased region" description="Low complexity" evidence="1">
    <location>
        <begin position="48"/>
        <end position="59"/>
    </location>
</feature>